<dbReference type="Pfam" id="PF20936">
    <property type="entry name" value="GCIP_C"/>
    <property type="match status" value="1"/>
</dbReference>
<evidence type="ECO:0000256" key="2">
    <source>
        <dbReference type="ARBA" id="ARBA00004496"/>
    </source>
</evidence>
<dbReference type="GO" id="GO:0005737">
    <property type="term" value="C:cytoplasm"/>
    <property type="evidence" value="ECO:0007669"/>
    <property type="project" value="UniProtKB-SubCell"/>
</dbReference>
<feature type="domain" description="HTH cro/C1-type" evidence="8">
    <location>
        <begin position="202"/>
        <end position="220"/>
    </location>
</feature>
<dbReference type="PROSITE" id="PS50943">
    <property type="entry name" value="HTH_CROC1"/>
    <property type="match status" value="1"/>
</dbReference>
<dbReference type="EMBL" id="OU466861">
    <property type="protein sequence ID" value="CAH2066712.1"/>
    <property type="molecule type" value="Genomic_DNA"/>
</dbReference>
<dbReference type="Pfam" id="PF13324">
    <property type="entry name" value="GCIP_N"/>
    <property type="match status" value="1"/>
</dbReference>
<comment type="subcellular location">
    <subcellularLocation>
        <location evidence="2">Cytoplasm</location>
    </subcellularLocation>
    <subcellularLocation>
        <location evidence="1">Nucleus</location>
    </subcellularLocation>
</comment>
<dbReference type="InterPro" id="IPR049317">
    <property type="entry name" value="GCIP-like_N"/>
</dbReference>
<evidence type="ECO:0000313" key="9">
    <source>
        <dbReference type="EMBL" id="CAH2066712.1"/>
    </source>
</evidence>
<evidence type="ECO:0000313" key="10">
    <source>
        <dbReference type="Proteomes" id="UP000836841"/>
    </source>
</evidence>
<protein>
    <recommendedName>
        <fullName evidence="8">HTH cro/C1-type domain-containing protein</fullName>
    </recommendedName>
</protein>
<dbReference type="AlphaFoldDB" id="A0AAU9SNF1"/>
<feature type="compositionally biased region" description="Acidic residues" evidence="7">
    <location>
        <begin position="143"/>
        <end position="155"/>
    </location>
</feature>
<dbReference type="GO" id="GO:0005634">
    <property type="term" value="C:nucleus"/>
    <property type="evidence" value="ECO:0007669"/>
    <property type="project" value="UniProtKB-SubCell"/>
</dbReference>
<feature type="non-terminal residue" evidence="9">
    <location>
        <position position="1"/>
    </location>
</feature>
<accession>A0AAU9SNF1</accession>
<feature type="compositionally biased region" description="Basic and acidic residues" evidence="7">
    <location>
        <begin position="122"/>
        <end position="132"/>
    </location>
</feature>
<organism evidence="9 10">
    <name type="scientific">Thlaspi arvense</name>
    <name type="common">Field penny-cress</name>
    <dbReference type="NCBI Taxonomy" id="13288"/>
    <lineage>
        <taxon>Eukaryota</taxon>
        <taxon>Viridiplantae</taxon>
        <taxon>Streptophyta</taxon>
        <taxon>Embryophyta</taxon>
        <taxon>Tracheophyta</taxon>
        <taxon>Spermatophyta</taxon>
        <taxon>Magnoliopsida</taxon>
        <taxon>eudicotyledons</taxon>
        <taxon>Gunneridae</taxon>
        <taxon>Pentapetalae</taxon>
        <taxon>rosids</taxon>
        <taxon>malvids</taxon>
        <taxon>Brassicales</taxon>
        <taxon>Brassicaceae</taxon>
        <taxon>Thlaspideae</taxon>
        <taxon>Thlaspi</taxon>
    </lineage>
</organism>
<evidence type="ECO:0000256" key="4">
    <source>
        <dbReference type="ARBA" id="ARBA00022490"/>
    </source>
</evidence>
<dbReference type="FunFam" id="1.20.1410.10:FF:000011">
    <property type="entry name" value="Cyclin-D1-binding protein"/>
    <property type="match status" value="1"/>
</dbReference>
<keyword evidence="4" id="KW-0963">Cytoplasm</keyword>
<evidence type="ECO:0000259" key="8">
    <source>
        <dbReference type="PROSITE" id="PS50943"/>
    </source>
</evidence>
<keyword evidence="10" id="KW-1185">Reference proteome</keyword>
<dbReference type="InterPro" id="IPR001387">
    <property type="entry name" value="Cro/C1-type_HTH"/>
</dbReference>
<name>A0AAU9SNF1_THLAR</name>
<evidence type="ECO:0000256" key="5">
    <source>
        <dbReference type="ARBA" id="ARBA00023242"/>
    </source>
</evidence>
<dbReference type="Gene3D" id="1.20.1410.10">
    <property type="entry name" value="I/LWEQ domain"/>
    <property type="match status" value="1"/>
</dbReference>
<comment type="similarity">
    <text evidence="3">Belongs to the CCNDBP1 family.</text>
</comment>
<evidence type="ECO:0000256" key="6">
    <source>
        <dbReference type="ARBA" id="ARBA00023306"/>
    </source>
</evidence>
<dbReference type="InterPro" id="IPR049318">
    <property type="entry name" value="GCIP_C"/>
</dbReference>
<keyword evidence="6" id="KW-0131">Cell cycle</keyword>
<dbReference type="InterPro" id="IPR026907">
    <property type="entry name" value="GCIP-like"/>
</dbReference>
<feature type="region of interest" description="Disordered" evidence="7">
    <location>
        <begin position="122"/>
        <end position="155"/>
    </location>
</feature>
<evidence type="ECO:0000256" key="3">
    <source>
        <dbReference type="ARBA" id="ARBA00008940"/>
    </source>
</evidence>
<evidence type="ECO:0000256" key="1">
    <source>
        <dbReference type="ARBA" id="ARBA00004123"/>
    </source>
</evidence>
<proteinExistence type="inferred from homology"/>
<dbReference type="PANTHER" id="PTHR15492:SF2">
    <property type="entry name" value="CYCLIN-D1-BINDING PROTEIN"/>
    <property type="match status" value="1"/>
</dbReference>
<dbReference type="PANTHER" id="PTHR15492">
    <property type="entry name" value="CYCLIN D1-BINDING PROTEIN 1"/>
    <property type="match status" value="1"/>
</dbReference>
<gene>
    <name evidence="9" type="ORF">TAV2_LOCUS16037</name>
</gene>
<keyword evidence="5" id="KW-0539">Nucleus</keyword>
<sequence>CEGRRREMAKPKRDELNQILFGYLNTINDTLQLFDQSPPPTQDKLSWNDVLQMSDHLSKQATIGGSYEKDRKPSVPQLTGAVWEACSNLKKLPATNVKAIGLAMTQVAVSVKDVLREMKEVKEACSSPEHDVSANQESGSLSSDEDDDDDLGDDLSPEELEVAKLVADIVSETLMVIKELIRDITGMIKVENPSDNGGFVDSLEKLLKLCQGIGVEIDELGACVYPPQELSLMKQTVERIKGKIGEIEAVVMGFKSSSSSDGFLRTCTRLQSLIQHTETELDARSEGEVVSKRKNVTL</sequence>
<evidence type="ECO:0000256" key="7">
    <source>
        <dbReference type="SAM" id="MobiDB-lite"/>
    </source>
</evidence>
<reference evidence="9 10" key="1">
    <citation type="submission" date="2022-03" db="EMBL/GenBank/DDBJ databases">
        <authorList>
            <person name="Nunn A."/>
            <person name="Chopra R."/>
            <person name="Nunn A."/>
            <person name="Contreras Garrido A."/>
        </authorList>
    </citation>
    <scope>NUCLEOTIDE SEQUENCE [LARGE SCALE GENOMIC DNA]</scope>
</reference>
<dbReference type="Proteomes" id="UP000836841">
    <property type="component" value="Chromosome 5"/>
</dbReference>